<dbReference type="PATRIC" id="fig|889378.3.peg.1291"/>
<feature type="domain" description="GAF" evidence="3">
    <location>
        <begin position="236"/>
        <end position="404"/>
    </location>
</feature>
<dbReference type="SMART" id="SM00065">
    <property type="entry name" value="GAF"/>
    <property type="match status" value="1"/>
</dbReference>
<keyword evidence="6" id="KW-1185">Reference proteome</keyword>
<dbReference type="eggNOG" id="COG2203">
    <property type="taxonomic scope" value="Bacteria"/>
</dbReference>
<evidence type="ECO:0000259" key="4">
    <source>
        <dbReference type="SMART" id="SM00331"/>
    </source>
</evidence>
<dbReference type="SUPFAM" id="SSF55781">
    <property type="entry name" value="GAF domain-like"/>
    <property type="match status" value="1"/>
</dbReference>
<organism evidence="5 6">
    <name type="scientific">Spirochaeta africana (strain ATCC 700263 / DSM 8902 / Z-7692)</name>
    <dbReference type="NCBI Taxonomy" id="889378"/>
    <lineage>
        <taxon>Bacteria</taxon>
        <taxon>Pseudomonadati</taxon>
        <taxon>Spirochaetota</taxon>
        <taxon>Spirochaetia</taxon>
        <taxon>Spirochaetales</taxon>
        <taxon>Spirochaetaceae</taxon>
        <taxon>Spirochaeta</taxon>
    </lineage>
</organism>
<dbReference type="PANTHER" id="PTHR43156">
    <property type="entry name" value="STAGE II SPORULATION PROTEIN E-RELATED"/>
    <property type="match status" value="1"/>
</dbReference>
<feature type="transmembrane region" description="Helical" evidence="2">
    <location>
        <begin position="65"/>
        <end position="81"/>
    </location>
</feature>
<protein>
    <submittedName>
        <fullName evidence="5">Serine phosphatase RsbU, regulator of sigma subunit</fullName>
    </submittedName>
</protein>
<dbReference type="eggNOG" id="COG2208">
    <property type="taxonomic scope" value="Bacteria"/>
</dbReference>
<dbReference type="InterPro" id="IPR029016">
    <property type="entry name" value="GAF-like_dom_sf"/>
</dbReference>
<dbReference type="SMART" id="SM00331">
    <property type="entry name" value="PP2C_SIG"/>
    <property type="match status" value="1"/>
</dbReference>
<keyword evidence="2" id="KW-0472">Membrane</keyword>
<dbReference type="InterPro" id="IPR001932">
    <property type="entry name" value="PPM-type_phosphatase-like_dom"/>
</dbReference>
<dbReference type="EMBL" id="CP003282">
    <property type="protein sequence ID" value="AFG37362.1"/>
    <property type="molecule type" value="Genomic_DNA"/>
</dbReference>
<dbReference type="Gene3D" id="3.60.40.10">
    <property type="entry name" value="PPM-type phosphatase domain"/>
    <property type="match status" value="1"/>
</dbReference>
<feature type="transmembrane region" description="Helical" evidence="2">
    <location>
        <begin position="12"/>
        <end position="30"/>
    </location>
</feature>
<keyword evidence="2" id="KW-1133">Transmembrane helix</keyword>
<dbReference type="STRING" id="889378.Spiaf_1287"/>
<dbReference type="HOGENOM" id="CLU_000445_43_6_12"/>
<dbReference type="RefSeq" id="WP_014455350.1">
    <property type="nucleotide sequence ID" value="NC_017098.1"/>
</dbReference>
<feature type="transmembrane region" description="Helical" evidence="2">
    <location>
        <begin position="93"/>
        <end position="111"/>
    </location>
</feature>
<feature type="domain" description="PPM-type phosphatase" evidence="4">
    <location>
        <begin position="431"/>
        <end position="649"/>
    </location>
</feature>
<keyword evidence="1" id="KW-0378">Hydrolase</keyword>
<dbReference type="AlphaFoldDB" id="H9UIL9"/>
<dbReference type="Proteomes" id="UP000007383">
    <property type="component" value="Chromosome"/>
</dbReference>
<evidence type="ECO:0000256" key="2">
    <source>
        <dbReference type="SAM" id="Phobius"/>
    </source>
</evidence>
<sequence>MLIDQLTQFFTSPMWTKFIVLIFLVVLVTFQEKNKGAQKYRMFHRILFVLVLRDAVYIFLPLATVIILSDALVFWIYMAWFRQMKGSLREDRVAAVLSGFGAAFLIANTVFWFADPAWSRLGAVAIIAHYLYLAARTYAVSEFNTRRAEIILETRRVMLILPIIVNSFFLLFDYTPVFVHFLIIPFSYFMHYALLMRFQDRWEIEVKEQIDFLQNDISTILDFMKSIGQAISARMDMDEILETVVRSASQNTNADGGAILLVEEDDQGRPVLAPKATYGVYCPPVPMSDVVKTKLDAIRRNFESMRIPLPETVLGECADTKQPIFIRETSGDERMKYNHSEDAMYVSSFIAVPIVSDDKVLGVISIVMRRNDRLFSEQDFDHLNTFAEYTAITMNNLFTYLALLEKQQLDREVNIAADIQTNLLPNKIPQLPQLGLAAYSVAAKGVSGDYYDMLPLKRGKKMALLMCDVAGKGVPAAMVMVIIRTIVHLIAGAEGKTSRVLRWINRGIAGQVSIERYATMCYLTYDTENYEVEYSNAAHHPLLIYRPNEDRIDTYDTPGLPIGLDKKTEYGEITIKVQPGDVMCLYTDGINEAMNAAGEQFSSESIAESIKRNAARSADEILQLLMEEIETFVAGAPQHDDQTLMIMKIQK</sequence>
<gene>
    <name evidence="5" type="ordered locus">Spiaf_1287</name>
</gene>
<dbReference type="InterPro" id="IPR003018">
    <property type="entry name" value="GAF"/>
</dbReference>
<dbReference type="PANTHER" id="PTHR43156:SF2">
    <property type="entry name" value="STAGE II SPORULATION PROTEIN E"/>
    <property type="match status" value="1"/>
</dbReference>
<dbReference type="InterPro" id="IPR036457">
    <property type="entry name" value="PPM-type-like_dom_sf"/>
</dbReference>
<evidence type="ECO:0000256" key="1">
    <source>
        <dbReference type="ARBA" id="ARBA00022801"/>
    </source>
</evidence>
<proteinExistence type="predicted"/>
<dbReference type="Gene3D" id="3.30.450.40">
    <property type="match status" value="1"/>
</dbReference>
<dbReference type="Pfam" id="PF07228">
    <property type="entry name" value="SpoIIE"/>
    <property type="match status" value="1"/>
</dbReference>
<name>H9UIL9_SPIAZ</name>
<dbReference type="OrthoDB" id="9773346at2"/>
<accession>H9UIL9</accession>
<dbReference type="SUPFAM" id="SSF81606">
    <property type="entry name" value="PP2C-like"/>
    <property type="match status" value="1"/>
</dbReference>
<dbReference type="GO" id="GO:0016791">
    <property type="term" value="F:phosphatase activity"/>
    <property type="evidence" value="ECO:0007669"/>
    <property type="project" value="TreeGrafter"/>
</dbReference>
<feature type="transmembrane region" description="Helical" evidence="2">
    <location>
        <begin position="156"/>
        <end position="172"/>
    </location>
</feature>
<reference evidence="6" key="1">
    <citation type="journal article" date="2013" name="Stand. Genomic Sci.">
        <title>Complete genome sequence of the halophilic bacterium Spirochaeta africana type strain (Z-7692(T)) from the alkaline Lake Magadi in the East African Rift.</title>
        <authorList>
            <person name="Liolos K."/>
            <person name="Abt B."/>
            <person name="Scheuner C."/>
            <person name="Teshima H."/>
            <person name="Held B."/>
            <person name="Lapidus A."/>
            <person name="Nolan M."/>
            <person name="Lucas S."/>
            <person name="Deshpande S."/>
            <person name="Cheng J.F."/>
            <person name="Tapia R."/>
            <person name="Goodwin L.A."/>
            <person name="Pitluck S."/>
            <person name="Pagani I."/>
            <person name="Ivanova N."/>
            <person name="Mavromatis K."/>
            <person name="Mikhailova N."/>
            <person name="Huntemann M."/>
            <person name="Pati A."/>
            <person name="Chen A."/>
            <person name="Palaniappan K."/>
            <person name="Land M."/>
            <person name="Rohde M."/>
            <person name="Tindall B.J."/>
            <person name="Detter J.C."/>
            <person name="Goker M."/>
            <person name="Bristow J."/>
            <person name="Eisen J.A."/>
            <person name="Markowitz V."/>
            <person name="Hugenholtz P."/>
            <person name="Woyke T."/>
            <person name="Klenk H.P."/>
            <person name="Kyrpides N.C."/>
        </authorList>
    </citation>
    <scope>NUCLEOTIDE SEQUENCE</scope>
    <source>
        <strain evidence="6">ATCC 700263 / DSM 8902 / Z-7692</strain>
    </source>
</reference>
<keyword evidence="2" id="KW-0812">Transmembrane</keyword>
<dbReference type="Pfam" id="PF13185">
    <property type="entry name" value="GAF_2"/>
    <property type="match status" value="1"/>
</dbReference>
<dbReference type="KEGG" id="sfc:Spiaf_1287"/>
<evidence type="ECO:0000313" key="6">
    <source>
        <dbReference type="Proteomes" id="UP000007383"/>
    </source>
</evidence>
<dbReference type="InterPro" id="IPR052016">
    <property type="entry name" value="Bact_Sigma-Reg"/>
</dbReference>
<evidence type="ECO:0000313" key="5">
    <source>
        <dbReference type="EMBL" id="AFG37362.1"/>
    </source>
</evidence>
<evidence type="ECO:0000259" key="3">
    <source>
        <dbReference type="SMART" id="SM00065"/>
    </source>
</evidence>
<feature type="transmembrane region" description="Helical" evidence="2">
    <location>
        <begin position="117"/>
        <end position="135"/>
    </location>
</feature>